<evidence type="ECO:0000313" key="4">
    <source>
        <dbReference type="Proteomes" id="UP000031637"/>
    </source>
</evidence>
<name>W0SJE3_9PROT</name>
<proteinExistence type="predicted"/>
<dbReference type="Proteomes" id="UP000031637">
    <property type="component" value="Chromosome"/>
</dbReference>
<gene>
    <name evidence="3" type="ORF">SUTH_02421</name>
</gene>
<dbReference type="PANTHER" id="PTHR34351">
    <property type="entry name" value="SLR1927 PROTEIN-RELATED"/>
    <property type="match status" value="1"/>
</dbReference>
<dbReference type="EMBL" id="AP012547">
    <property type="protein sequence ID" value="BAO30208.1"/>
    <property type="molecule type" value="Genomic_DNA"/>
</dbReference>
<dbReference type="HOGENOM" id="CLU_054568_0_1_4"/>
<keyword evidence="2" id="KW-0812">Transmembrane</keyword>
<evidence type="ECO:0000256" key="2">
    <source>
        <dbReference type="SAM" id="Phobius"/>
    </source>
</evidence>
<feature type="transmembrane region" description="Helical" evidence="2">
    <location>
        <begin position="43"/>
        <end position="60"/>
    </location>
</feature>
<dbReference type="RefSeq" id="WP_052473593.1">
    <property type="nucleotide sequence ID" value="NZ_AP012547.1"/>
</dbReference>
<dbReference type="STRING" id="1223802.SUTH_02421"/>
<dbReference type="PANTHER" id="PTHR34351:SF1">
    <property type="entry name" value="SLR1927 PROTEIN"/>
    <property type="match status" value="1"/>
</dbReference>
<reference evidence="3 4" key="1">
    <citation type="journal article" date="2014" name="Syst. Appl. Microbiol.">
        <title>Complete genomes of freshwater sulfur oxidizers Sulfuricella denitrificans skB26 and Sulfuritalea hydrogenivorans sk43H: genetic insights into the sulfur oxidation pathway of betaproteobacteria.</title>
        <authorList>
            <person name="Watanabe T."/>
            <person name="Kojima H."/>
            <person name="Fukui M."/>
        </authorList>
    </citation>
    <scope>NUCLEOTIDE SEQUENCE [LARGE SCALE GENOMIC DNA]</scope>
    <source>
        <strain evidence="3">DSM22779</strain>
    </source>
</reference>
<protein>
    <submittedName>
        <fullName evidence="3">Uncharacterized protein</fullName>
    </submittedName>
</protein>
<dbReference type="KEGG" id="shd:SUTH_02421"/>
<evidence type="ECO:0000313" key="3">
    <source>
        <dbReference type="EMBL" id="BAO30208.1"/>
    </source>
</evidence>
<accession>W0SJE3</accession>
<organism evidence="3 4">
    <name type="scientific">Sulfuritalea hydrogenivorans sk43H</name>
    <dbReference type="NCBI Taxonomy" id="1223802"/>
    <lineage>
        <taxon>Bacteria</taxon>
        <taxon>Pseudomonadati</taxon>
        <taxon>Pseudomonadota</taxon>
        <taxon>Betaproteobacteria</taxon>
        <taxon>Nitrosomonadales</taxon>
        <taxon>Sterolibacteriaceae</taxon>
        <taxon>Sulfuritalea</taxon>
    </lineage>
</organism>
<sequence length="324" mass="35208">MPGTLRHRLHEAFVRWALRVRPPEPAPIILTQRRVYVLPTRAGLAYAAALGVILLGAMNYNLSLGHALVFLLAGLGIVAILHTFRNIALVSIRPGRCEPVFAGSSAQFDLVLENQRPDARTSLRLFLDDQAPIEVDIGPHTSTTAALHVPATKRGWLPLSRLTIETTWPLGLVRAWSYAVPDMNCLIYPAPAAKAPPLPWHGESAGGSTRDGNGADDFSGLRKHQEADSPHHVAWKAVARQHDGPLLTKLFSGASAQQLWLEWNDLPAALDTEQRLSILARWMIDAEAAGFAWGLRMPALRLAPDNGPTQLGAGLRALALHGSQ</sequence>
<keyword evidence="2" id="KW-0472">Membrane</keyword>
<feature type="transmembrane region" description="Helical" evidence="2">
    <location>
        <begin position="66"/>
        <end position="84"/>
    </location>
</feature>
<dbReference type="AlphaFoldDB" id="W0SJE3"/>
<keyword evidence="4" id="KW-1185">Reference proteome</keyword>
<keyword evidence="2" id="KW-1133">Transmembrane helix</keyword>
<evidence type="ECO:0000256" key="1">
    <source>
        <dbReference type="SAM" id="MobiDB-lite"/>
    </source>
</evidence>
<dbReference type="OrthoDB" id="5298497at2"/>
<feature type="region of interest" description="Disordered" evidence="1">
    <location>
        <begin position="199"/>
        <end position="223"/>
    </location>
</feature>